<name>A0A1C7N4D5_9FUNG</name>
<organism evidence="2 3">
    <name type="scientific">Choanephora cucurbitarum</name>
    <dbReference type="NCBI Taxonomy" id="101091"/>
    <lineage>
        <taxon>Eukaryota</taxon>
        <taxon>Fungi</taxon>
        <taxon>Fungi incertae sedis</taxon>
        <taxon>Mucoromycota</taxon>
        <taxon>Mucoromycotina</taxon>
        <taxon>Mucoromycetes</taxon>
        <taxon>Mucorales</taxon>
        <taxon>Mucorineae</taxon>
        <taxon>Choanephoraceae</taxon>
        <taxon>Choanephoroideae</taxon>
        <taxon>Choanephora</taxon>
    </lineage>
</organism>
<proteinExistence type="predicted"/>
<reference evidence="2 3" key="1">
    <citation type="submission" date="2016-03" db="EMBL/GenBank/DDBJ databases">
        <title>Choanephora cucurbitarum.</title>
        <authorList>
            <person name="Min B."/>
            <person name="Park H."/>
            <person name="Park J.-H."/>
            <person name="Shin H.-D."/>
            <person name="Choi I.-G."/>
        </authorList>
    </citation>
    <scope>NUCLEOTIDE SEQUENCE [LARGE SCALE GENOMIC DNA]</scope>
    <source>
        <strain evidence="2 3">KUS-F28377</strain>
    </source>
</reference>
<feature type="compositionally biased region" description="Low complexity" evidence="1">
    <location>
        <begin position="29"/>
        <end position="40"/>
    </location>
</feature>
<comment type="caution">
    <text evidence="2">The sequence shown here is derived from an EMBL/GenBank/DDBJ whole genome shotgun (WGS) entry which is preliminary data.</text>
</comment>
<feature type="compositionally biased region" description="Basic and acidic residues" evidence="1">
    <location>
        <begin position="1"/>
        <end position="27"/>
    </location>
</feature>
<evidence type="ECO:0000313" key="2">
    <source>
        <dbReference type="EMBL" id="OBZ83995.1"/>
    </source>
</evidence>
<sequence length="127" mass="14335">MERQRQEVESGDLKQIQRDHQLSEKRKSTSSSNSSVRPPSLLERRQSNNQNAMKSEEITPMPTGAERMAALRDLGATFEEGRKSIAKVATPTETVVPSFVDSDHLEQILHKKQKKNLSDTCDETKVN</sequence>
<accession>A0A1C7N4D5</accession>
<feature type="region of interest" description="Disordered" evidence="1">
    <location>
        <begin position="1"/>
        <end position="64"/>
    </location>
</feature>
<dbReference type="AlphaFoldDB" id="A0A1C7N4D5"/>
<dbReference type="Proteomes" id="UP000093000">
    <property type="component" value="Unassembled WGS sequence"/>
</dbReference>
<evidence type="ECO:0000256" key="1">
    <source>
        <dbReference type="SAM" id="MobiDB-lite"/>
    </source>
</evidence>
<dbReference type="EMBL" id="LUGH01000571">
    <property type="protein sequence ID" value="OBZ83995.1"/>
    <property type="molecule type" value="Genomic_DNA"/>
</dbReference>
<dbReference type="OrthoDB" id="2283184at2759"/>
<keyword evidence="3" id="KW-1185">Reference proteome</keyword>
<protein>
    <submittedName>
        <fullName evidence="2">Uncharacterized protein</fullName>
    </submittedName>
</protein>
<gene>
    <name evidence="2" type="ORF">A0J61_07952</name>
</gene>
<dbReference type="InParanoid" id="A0A1C7N4D5"/>
<evidence type="ECO:0000313" key="3">
    <source>
        <dbReference type="Proteomes" id="UP000093000"/>
    </source>
</evidence>